<keyword evidence="2" id="KW-0408">Iron</keyword>
<dbReference type="Pfam" id="PF01521">
    <property type="entry name" value="Fe-S_biosyn"/>
    <property type="match status" value="1"/>
</dbReference>
<gene>
    <name evidence="5" type="ORF">EDD55_108130</name>
</gene>
<dbReference type="GO" id="GO:0016226">
    <property type="term" value="P:iron-sulfur cluster assembly"/>
    <property type="evidence" value="ECO:0007669"/>
    <property type="project" value="InterPro"/>
</dbReference>
<dbReference type="NCBIfam" id="TIGR00049">
    <property type="entry name" value="iron-sulfur cluster assembly accessory protein"/>
    <property type="match status" value="1"/>
</dbReference>
<evidence type="ECO:0000256" key="3">
    <source>
        <dbReference type="ARBA" id="ARBA00023014"/>
    </source>
</evidence>
<evidence type="ECO:0000256" key="1">
    <source>
        <dbReference type="ARBA" id="ARBA00022723"/>
    </source>
</evidence>
<organism evidence="5 6">
    <name type="scientific">Varunaivibrio sulfuroxidans</name>
    <dbReference type="NCBI Taxonomy" id="1773489"/>
    <lineage>
        <taxon>Bacteria</taxon>
        <taxon>Pseudomonadati</taxon>
        <taxon>Pseudomonadota</taxon>
        <taxon>Alphaproteobacteria</taxon>
        <taxon>Rhodospirillales</taxon>
        <taxon>Magnetovibrionaceae</taxon>
        <taxon>Varunaivibrio</taxon>
    </lineage>
</organism>
<keyword evidence="6" id="KW-1185">Reference proteome</keyword>
<dbReference type="PROSITE" id="PS01152">
    <property type="entry name" value="HESB"/>
    <property type="match status" value="1"/>
</dbReference>
<evidence type="ECO:0000313" key="6">
    <source>
        <dbReference type="Proteomes" id="UP000295304"/>
    </source>
</evidence>
<dbReference type="GO" id="GO:0051539">
    <property type="term" value="F:4 iron, 4 sulfur cluster binding"/>
    <property type="evidence" value="ECO:0007669"/>
    <property type="project" value="TreeGrafter"/>
</dbReference>
<dbReference type="NCBIfam" id="NF010147">
    <property type="entry name" value="PRK13623.1"/>
    <property type="match status" value="1"/>
</dbReference>
<evidence type="ECO:0000259" key="4">
    <source>
        <dbReference type="Pfam" id="PF01521"/>
    </source>
</evidence>
<evidence type="ECO:0000313" key="5">
    <source>
        <dbReference type="EMBL" id="TCS61330.1"/>
    </source>
</evidence>
<protein>
    <submittedName>
        <fullName evidence="5">Iron-sulfur cluster insertion protein</fullName>
    </submittedName>
</protein>
<dbReference type="GO" id="GO:0051537">
    <property type="term" value="F:2 iron, 2 sulfur cluster binding"/>
    <property type="evidence" value="ECO:0007669"/>
    <property type="project" value="TreeGrafter"/>
</dbReference>
<dbReference type="Gene3D" id="2.60.300.12">
    <property type="entry name" value="HesB-like domain"/>
    <property type="match status" value="1"/>
</dbReference>
<name>A0A4R3J9R3_9PROT</name>
<reference evidence="5 6" key="1">
    <citation type="submission" date="2019-03" db="EMBL/GenBank/DDBJ databases">
        <title>Genomic Encyclopedia of Type Strains, Phase IV (KMG-IV): sequencing the most valuable type-strain genomes for metagenomic binning, comparative biology and taxonomic classification.</title>
        <authorList>
            <person name="Goeker M."/>
        </authorList>
    </citation>
    <scope>NUCLEOTIDE SEQUENCE [LARGE SCALE GENOMIC DNA]</scope>
    <source>
        <strain evidence="5 6">DSM 101688</strain>
    </source>
</reference>
<dbReference type="GO" id="GO:1990229">
    <property type="term" value="C:iron-sulfur cluster assembly complex"/>
    <property type="evidence" value="ECO:0007669"/>
    <property type="project" value="UniProtKB-ARBA"/>
</dbReference>
<dbReference type="AlphaFoldDB" id="A0A4R3J9R3"/>
<dbReference type="RefSeq" id="WP_132939624.1">
    <property type="nucleotide sequence ID" value="NZ_CP119676.1"/>
</dbReference>
<proteinExistence type="inferred from homology"/>
<dbReference type="InterPro" id="IPR035903">
    <property type="entry name" value="HesB-like_dom_sf"/>
</dbReference>
<dbReference type="GO" id="GO:0005506">
    <property type="term" value="F:iron ion binding"/>
    <property type="evidence" value="ECO:0007669"/>
    <property type="project" value="TreeGrafter"/>
</dbReference>
<accession>A0A4R3J9R3</accession>
<dbReference type="InterPro" id="IPR016092">
    <property type="entry name" value="ATAP"/>
</dbReference>
<feature type="domain" description="Core" evidence="4">
    <location>
        <begin position="11"/>
        <end position="111"/>
    </location>
</feature>
<dbReference type="InterPro" id="IPR000361">
    <property type="entry name" value="ATAP_core_dom"/>
</dbReference>
<dbReference type="PANTHER" id="PTHR43011">
    <property type="entry name" value="IRON-SULFUR CLUSTER ASSEMBLY 2 HOMOLOG, MITOCHONDRIAL"/>
    <property type="match status" value="1"/>
</dbReference>
<keyword evidence="1" id="KW-0479">Metal-binding</keyword>
<evidence type="ECO:0000256" key="2">
    <source>
        <dbReference type="ARBA" id="ARBA00023004"/>
    </source>
</evidence>
<dbReference type="EMBL" id="SLZW01000008">
    <property type="protein sequence ID" value="TCS61330.1"/>
    <property type="molecule type" value="Genomic_DNA"/>
</dbReference>
<dbReference type="PANTHER" id="PTHR43011:SF1">
    <property type="entry name" value="IRON-SULFUR CLUSTER ASSEMBLY 2 HOMOLOG, MITOCHONDRIAL"/>
    <property type="match status" value="1"/>
</dbReference>
<keyword evidence="3" id="KW-0411">Iron-sulfur</keyword>
<dbReference type="InterPro" id="IPR017870">
    <property type="entry name" value="FeS_cluster_insertion_CS"/>
</dbReference>
<dbReference type="SUPFAM" id="SSF89360">
    <property type="entry name" value="HesB-like domain"/>
    <property type="match status" value="1"/>
</dbReference>
<dbReference type="Proteomes" id="UP000295304">
    <property type="component" value="Unassembled WGS sequence"/>
</dbReference>
<dbReference type="InterPro" id="IPR023063">
    <property type="entry name" value="ErpA_proteobact"/>
</dbReference>
<dbReference type="FunFam" id="2.60.300.12:FF:000006">
    <property type="entry name" value="Iron-sulfur cluster assembly 2 mitochondrial"/>
    <property type="match status" value="1"/>
</dbReference>
<dbReference type="HAMAP" id="MF_01380">
    <property type="entry name" value="Fe_S_insert_ErpA"/>
    <property type="match status" value="1"/>
</dbReference>
<sequence>MSQHAPSEQAITISQSAVKRIANLIESEGNAALKLRVSVSGGGCSGFQYGFELDESTSDEDLIFELDGVRVVVDKVSLDLLNGAELDFKEDLMGSYFVMSNPNATSTCGCGSSFSV</sequence>
<dbReference type="OrthoDB" id="9801228at2"/>
<comment type="caution">
    <text evidence="5">The sequence shown here is derived from an EMBL/GenBank/DDBJ whole genome shotgun (WGS) entry which is preliminary data.</text>
</comment>